<name>A0AAD7IM90_9AGAR</name>
<keyword evidence="2" id="KW-0575">Peroxidase</keyword>
<feature type="non-terminal residue" evidence="9">
    <location>
        <position position="1"/>
    </location>
</feature>
<dbReference type="PANTHER" id="PTHR33577:SF19">
    <property type="entry name" value="HEME HALOPEROXIDASE FAMILY PROFILE DOMAIN-CONTAINING PROTEIN-RELATED"/>
    <property type="match status" value="1"/>
</dbReference>
<evidence type="ECO:0000256" key="2">
    <source>
        <dbReference type="ARBA" id="ARBA00022559"/>
    </source>
</evidence>
<comment type="caution">
    <text evidence="9">The sequence shown here is derived from an EMBL/GenBank/DDBJ whole genome shotgun (WGS) entry which is preliminary data.</text>
</comment>
<comment type="similarity">
    <text evidence="7">Belongs to the chloroperoxidase family.</text>
</comment>
<keyword evidence="10" id="KW-1185">Reference proteome</keyword>
<proteinExistence type="inferred from homology"/>
<evidence type="ECO:0000256" key="1">
    <source>
        <dbReference type="ARBA" id="ARBA00001970"/>
    </source>
</evidence>
<dbReference type="PROSITE" id="PS51405">
    <property type="entry name" value="HEME_HALOPEROXIDASE"/>
    <property type="match status" value="1"/>
</dbReference>
<dbReference type="SUPFAM" id="SSF47571">
    <property type="entry name" value="Cloroperoxidase"/>
    <property type="match status" value="1"/>
</dbReference>
<keyword evidence="3" id="KW-0349">Heme</keyword>
<evidence type="ECO:0000313" key="9">
    <source>
        <dbReference type="EMBL" id="KAJ7744644.1"/>
    </source>
</evidence>
<evidence type="ECO:0000256" key="7">
    <source>
        <dbReference type="ARBA" id="ARBA00025795"/>
    </source>
</evidence>
<feature type="domain" description="Heme haloperoxidase family profile" evidence="8">
    <location>
        <begin position="1"/>
        <end position="204"/>
    </location>
</feature>
<dbReference type="PANTHER" id="PTHR33577">
    <property type="entry name" value="STERIGMATOCYSTIN BIOSYNTHESIS PEROXIDASE STCC-RELATED"/>
    <property type="match status" value="1"/>
</dbReference>
<evidence type="ECO:0000259" key="8">
    <source>
        <dbReference type="PROSITE" id="PS51405"/>
    </source>
</evidence>
<keyword evidence="4" id="KW-0479">Metal-binding</keyword>
<organism evidence="9 10">
    <name type="scientific">Mycena metata</name>
    <dbReference type="NCBI Taxonomy" id="1033252"/>
    <lineage>
        <taxon>Eukaryota</taxon>
        <taxon>Fungi</taxon>
        <taxon>Dikarya</taxon>
        <taxon>Basidiomycota</taxon>
        <taxon>Agaricomycotina</taxon>
        <taxon>Agaricomycetes</taxon>
        <taxon>Agaricomycetidae</taxon>
        <taxon>Agaricales</taxon>
        <taxon>Marasmiineae</taxon>
        <taxon>Mycenaceae</taxon>
        <taxon>Mycena</taxon>
    </lineage>
</organism>
<dbReference type="InterPro" id="IPR000028">
    <property type="entry name" value="Chloroperoxidase"/>
</dbReference>
<dbReference type="Pfam" id="PF01328">
    <property type="entry name" value="Peroxidase_2"/>
    <property type="match status" value="1"/>
</dbReference>
<dbReference type="GO" id="GO:0004601">
    <property type="term" value="F:peroxidase activity"/>
    <property type="evidence" value="ECO:0007669"/>
    <property type="project" value="UniProtKB-KW"/>
</dbReference>
<gene>
    <name evidence="9" type="ORF">B0H16DRAFT_1238568</name>
</gene>
<evidence type="ECO:0000256" key="3">
    <source>
        <dbReference type="ARBA" id="ARBA00022617"/>
    </source>
</evidence>
<dbReference type="AlphaFoldDB" id="A0AAD7IM90"/>
<keyword evidence="6" id="KW-0408">Iron</keyword>
<protein>
    <submittedName>
        <fullName evidence="9">Cloroperoxidase</fullName>
    </submittedName>
</protein>
<sequence length="231" mass="24632">PFVAPGPTDVRSPCPGLNALANHGYLPHSGKNISVPMVINAALDGFNIVSYALLQAAKFSLLSGQALDTMDLDALALHSLIEHDASLSRGDSALGDNLRFNETIFSTLLNSNPGVDYYNATSAGKAMHDRLAISLATNPSITNTPKEFALRTQESTLYLSTMGNPVTGVAPKNFVEILFREERLPFAEGWTRSNTPITDDTMNAIAAVIQANSGWAPTQMCEDLVLGPGLT</sequence>
<dbReference type="Gene3D" id="1.10.489.10">
    <property type="entry name" value="Chloroperoxidase-like"/>
    <property type="match status" value="1"/>
</dbReference>
<dbReference type="Proteomes" id="UP001215598">
    <property type="component" value="Unassembled WGS sequence"/>
</dbReference>
<feature type="non-terminal residue" evidence="9">
    <location>
        <position position="231"/>
    </location>
</feature>
<dbReference type="GO" id="GO:0046872">
    <property type="term" value="F:metal ion binding"/>
    <property type="evidence" value="ECO:0007669"/>
    <property type="project" value="UniProtKB-KW"/>
</dbReference>
<accession>A0AAD7IM90</accession>
<dbReference type="EMBL" id="JARKIB010000086">
    <property type="protein sequence ID" value="KAJ7744644.1"/>
    <property type="molecule type" value="Genomic_DNA"/>
</dbReference>
<evidence type="ECO:0000256" key="6">
    <source>
        <dbReference type="ARBA" id="ARBA00023004"/>
    </source>
</evidence>
<keyword evidence="5" id="KW-0560">Oxidoreductase</keyword>
<evidence type="ECO:0000256" key="4">
    <source>
        <dbReference type="ARBA" id="ARBA00022723"/>
    </source>
</evidence>
<reference evidence="9" key="1">
    <citation type="submission" date="2023-03" db="EMBL/GenBank/DDBJ databases">
        <title>Massive genome expansion in bonnet fungi (Mycena s.s.) driven by repeated elements and novel gene families across ecological guilds.</title>
        <authorList>
            <consortium name="Lawrence Berkeley National Laboratory"/>
            <person name="Harder C.B."/>
            <person name="Miyauchi S."/>
            <person name="Viragh M."/>
            <person name="Kuo A."/>
            <person name="Thoen E."/>
            <person name="Andreopoulos B."/>
            <person name="Lu D."/>
            <person name="Skrede I."/>
            <person name="Drula E."/>
            <person name="Henrissat B."/>
            <person name="Morin E."/>
            <person name="Kohler A."/>
            <person name="Barry K."/>
            <person name="LaButti K."/>
            <person name="Morin E."/>
            <person name="Salamov A."/>
            <person name="Lipzen A."/>
            <person name="Mereny Z."/>
            <person name="Hegedus B."/>
            <person name="Baldrian P."/>
            <person name="Stursova M."/>
            <person name="Weitz H."/>
            <person name="Taylor A."/>
            <person name="Grigoriev I.V."/>
            <person name="Nagy L.G."/>
            <person name="Martin F."/>
            <person name="Kauserud H."/>
        </authorList>
    </citation>
    <scope>NUCLEOTIDE SEQUENCE</scope>
    <source>
        <strain evidence="9">CBHHK182m</strain>
    </source>
</reference>
<evidence type="ECO:0000313" key="10">
    <source>
        <dbReference type="Proteomes" id="UP001215598"/>
    </source>
</evidence>
<dbReference type="InterPro" id="IPR036851">
    <property type="entry name" value="Chloroperoxidase-like_sf"/>
</dbReference>
<evidence type="ECO:0000256" key="5">
    <source>
        <dbReference type="ARBA" id="ARBA00023002"/>
    </source>
</evidence>
<comment type="cofactor">
    <cofactor evidence="1">
        <name>heme b</name>
        <dbReference type="ChEBI" id="CHEBI:60344"/>
    </cofactor>
</comment>